<evidence type="ECO:0000256" key="6">
    <source>
        <dbReference type="ARBA" id="ARBA00023069"/>
    </source>
</evidence>
<feature type="compositionally biased region" description="Basic and acidic residues" evidence="13">
    <location>
        <begin position="227"/>
        <end position="236"/>
    </location>
</feature>
<keyword evidence="7" id="KW-0206">Cytoskeleton</keyword>
<comment type="subcellular location">
    <subcellularLocation>
        <location evidence="1">Cytoplasm</location>
        <location evidence="1">Cytoskeleton</location>
        <location evidence="1">Flagellum axoneme</location>
    </subcellularLocation>
    <subcellularLocation>
        <location evidence="9">Dynein axonemal particle</location>
    </subcellularLocation>
</comment>
<dbReference type="PANTHER" id="PTHR12442:SF12">
    <property type="entry name" value="DYNEIN AXONEMAL INTERMEDIATE CHAIN 4"/>
    <property type="match status" value="1"/>
</dbReference>
<keyword evidence="8" id="KW-0966">Cell projection</keyword>
<dbReference type="GO" id="GO:0005858">
    <property type="term" value="C:axonemal dynein complex"/>
    <property type="evidence" value="ECO:0007669"/>
    <property type="project" value="TreeGrafter"/>
</dbReference>
<dbReference type="GO" id="GO:0045503">
    <property type="term" value="F:dynein light chain binding"/>
    <property type="evidence" value="ECO:0007669"/>
    <property type="project" value="TreeGrafter"/>
</dbReference>
<reference evidence="14 15" key="1">
    <citation type="submission" date="2019-09" db="EMBL/GenBank/DDBJ databases">
        <title>Bird 10,000 Genomes (B10K) Project - Family phase.</title>
        <authorList>
            <person name="Zhang G."/>
        </authorList>
    </citation>
    <scope>NUCLEOTIDE SEQUENCE [LARGE SCALE GENOMIC DNA]</scope>
    <source>
        <strain evidence="14">B10K-DU-001-65</strain>
        <tissue evidence="14">Muscle</tissue>
    </source>
</reference>
<evidence type="ECO:0000256" key="11">
    <source>
        <dbReference type="ARBA" id="ARBA00041557"/>
    </source>
</evidence>
<feature type="repeat" description="WD" evidence="12">
    <location>
        <begin position="554"/>
        <end position="596"/>
    </location>
</feature>
<evidence type="ECO:0000256" key="7">
    <source>
        <dbReference type="ARBA" id="ARBA00023212"/>
    </source>
</evidence>
<dbReference type="GO" id="GO:0120293">
    <property type="term" value="C:dynein axonemal particle"/>
    <property type="evidence" value="ECO:0007669"/>
    <property type="project" value="UniProtKB-SubCell"/>
</dbReference>
<evidence type="ECO:0000256" key="4">
    <source>
        <dbReference type="ARBA" id="ARBA00022737"/>
    </source>
</evidence>
<feature type="region of interest" description="Disordered" evidence="13">
    <location>
        <begin position="278"/>
        <end position="318"/>
    </location>
</feature>
<evidence type="ECO:0000256" key="12">
    <source>
        <dbReference type="PROSITE-ProRule" id="PRU00221"/>
    </source>
</evidence>
<dbReference type="Gene3D" id="2.130.10.10">
    <property type="entry name" value="YVTN repeat-like/Quinoprotein amine dehydrogenase"/>
    <property type="match status" value="1"/>
</dbReference>
<dbReference type="Pfam" id="PF00400">
    <property type="entry name" value="WD40"/>
    <property type="match status" value="1"/>
</dbReference>
<evidence type="ECO:0000256" key="1">
    <source>
        <dbReference type="ARBA" id="ARBA00004611"/>
    </source>
</evidence>
<organism evidence="14 15">
    <name type="scientific">Lanius ludovicianus</name>
    <name type="common">Loggerhead shrike</name>
    <dbReference type="NCBI Taxonomy" id="28713"/>
    <lineage>
        <taxon>Eukaryota</taxon>
        <taxon>Metazoa</taxon>
        <taxon>Chordata</taxon>
        <taxon>Craniata</taxon>
        <taxon>Vertebrata</taxon>
        <taxon>Euteleostomi</taxon>
        <taxon>Archelosauria</taxon>
        <taxon>Archosauria</taxon>
        <taxon>Dinosauria</taxon>
        <taxon>Saurischia</taxon>
        <taxon>Theropoda</taxon>
        <taxon>Coelurosauria</taxon>
        <taxon>Aves</taxon>
        <taxon>Neognathae</taxon>
        <taxon>Neoaves</taxon>
        <taxon>Telluraves</taxon>
        <taxon>Australaves</taxon>
        <taxon>Passeriformes</taxon>
        <taxon>Corvoidea</taxon>
        <taxon>Laniidae</taxon>
        <taxon>Lanius</taxon>
    </lineage>
</organism>
<evidence type="ECO:0000313" key="14">
    <source>
        <dbReference type="EMBL" id="NWT78228.1"/>
    </source>
</evidence>
<dbReference type="Proteomes" id="UP000547499">
    <property type="component" value="Unassembled WGS sequence"/>
</dbReference>
<dbReference type="InterPro" id="IPR015943">
    <property type="entry name" value="WD40/YVTN_repeat-like_dom_sf"/>
</dbReference>
<dbReference type="PROSITE" id="PS50294">
    <property type="entry name" value="WD_REPEATS_REGION"/>
    <property type="match status" value="1"/>
</dbReference>
<feature type="compositionally biased region" description="Acidic residues" evidence="13">
    <location>
        <begin position="279"/>
        <end position="295"/>
    </location>
</feature>
<feature type="region of interest" description="Disordered" evidence="13">
    <location>
        <begin position="176"/>
        <end position="239"/>
    </location>
</feature>
<feature type="non-terminal residue" evidence="14">
    <location>
        <position position="683"/>
    </location>
</feature>
<evidence type="ECO:0000256" key="3">
    <source>
        <dbReference type="ARBA" id="ARBA00022574"/>
    </source>
</evidence>
<keyword evidence="3 12" id="KW-0853">WD repeat</keyword>
<evidence type="ECO:0000256" key="9">
    <source>
        <dbReference type="ARBA" id="ARBA00024190"/>
    </source>
</evidence>
<evidence type="ECO:0000256" key="10">
    <source>
        <dbReference type="ARBA" id="ARBA00040002"/>
    </source>
</evidence>
<accession>A0A7K5RHH6</accession>
<evidence type="ECO:0000256" key="8">
    <source>
        <dbReference type="ARBA" id="ARBA00023273"/>
    </source>
</evidence>
<evidence type="ECO:0000256" key="5">
    <source>
        <dbReference type="ARBA" id="ARBA00022846"/>
    </source>
</evidence>
<dbReference type="AlphaFoldDB" id="A0A7K5RHH6"/>
<evidence type="ECO:0000256" key="13">
    <source>
        <dbReference type="SAM" id="MobiDB-lite"/>
    </source>
</evidence>
<keyword evidence="2" id="KW-0963">Cytoplasm</keyword>
<comment type="caution">
    <text evidence="14">The sequence shown here is derived from an EMBL/GenBank/DDBJ whole genome shotgun (WGS) entry which is preliminary data.</text>
</comment>
<sequence length="683" mass="76162">LQVFDDEGKNVTPHPLFLPDPNTAVPRQEKLYFKAFYLTQGSSTWISNLPTTKFGLDETEPQQDPTLSLSEQVLFGVSGEEAALTEAELEQRVDLYLSETDTLWLLDLPTAVVSTEAEEAVRVLERNKIYVEICNAKIDSEYFEEKMVQTISGAAKTKEVQCETITMAEKGTMVTSWDFDNSVNAPEPTETEEPTDTEEKSSKSPTAEEHGQTLAVPSARESAVPARSHEERECHSEAILTSENLKQDLVVMERILMENIFQPKLAVYRQIPVLKEPDVTSDTDREEGEEEEEEKKDEKKQEEASFKSSALSDVNQSPAEAAAPSLEQLWSYRCDLTSGHSVSSMAWNKVNPDLLAVGYREFASQDHKEGLACCWSLKNPMWPERIFHCEHGVTAVDFSLASPNLLAVGMANGHVAIYDVRSRQDTALLDSSASLNKHTGAVWQLRWVEQDRGATGGDKEERLMCISGDGRMTQWFIQQRLDCFDVMTIKRTQSRKKKLPGEGERRSEAPISQQAAGMCFDFHPEDTDIFLAGTEEGHIHLCCCSGKEQVLGTYRGHKGPVYKVAWNPSSTDMFLSCSADWSILLWHRESHTPLLTFTSVPAFVHDIKWAPKSALIFVAVNERRVEIWDLSVSIFKPVLSCAASPEGNLSSILFAENAECLLLGDSGGQVAVWQLHDLAAPST</sequence>
<evidence type="ECO:0000256" key="2">
    <source>
        <dbReference type="ARBA" id="ARBA00022490"/>
    </source>
</evidence>
<dbReference type="SMART" id="SM00320">
    <property type="entry name" value="WD40"/>
    <property type="match status" value="6"/>
</dbReference>
<keyword evidence="4" id="KW-0677">Repeat</keyword>
<dbReference type="InterPro" id="IPR036322">
    <property type="entry name" value="WD40_repeat_dom_sf"/>
</dbReference>
<dbReference type="FunFam" id="2.130.10.10:FF:001248">
    <property type="entry name" value="WD repeat domain 78"/>
    <property type="match status" value="1"/>
</dbReference>
<keyword evidence="15" id="KW-1185">Reference proteome</keyword>
<keyword evidence="6" id="KW-0969">Cilium</keyword>
<feature type="compositionally biased region" description="Basic and acidic residues" evidence="13">
    <location>
        <begin position="296"/>
        <end position="305"/>
    </location>
</feature>
<dbReference type="GO" id="GO:0003341">
    <property type="term" value="P:cilium movement"/>
    <property type="evidence" value="ECO:0007669"/>
    <property type="project" value="TreeGrafter"/>
</dbReference>
<dbReference type="GO" id="GO:0045504">
    <property type="term" value="F:dynein heavy chain binding"/>
    <property type="evidence" value="ECO:0007669"/>
    <property type="project" value="TreeGrafter"/>
</dbReference>
<dbReference type="PROSITE" id="PS50082">
    <property type="entry name" value="WD_REPEATS_2"/>
    <property type="match status" value="1"/>
</dbReference>
<protein>
    <recommendedName>
        <fullName evidence="10">Dynein axonemal intermediate chain 4</fullName>
    </recommendedName>
    <alternativeName>
        <fullName evidence="11">WD repeat-containing protein 78</fullName>
    </alternativeName>
</protein>
<keyword evidence="5" id="KW-0282">Flagellum</keyword>
<gene>
    <name evidence="14" type="primary">Wdr78</name>
    <name evidence="14" type="ORF">LANLUD_R10309</name>
</gene>
<proteinExistence type="predicted"/>
<name>A0A7K5RHH6_LANLU</name>
<feature type="non-terminal residue" evidence="14">
    <location>
        <position position="1"/>
    </location>
</feature>
<feature type="compositionally biased region" description="Basic and acidic residues" evidence="13">
    <location>
        <begin position="197"/>
        <end position="211"/>
    </location>
</feature>
<dbReference type="InterPro" id="IPR001680">
    <property type="entry name" value="WD40_rpt"/>
</dbReference>
<dbReference type="PANTHER" id="PTHR12442">
    <property type="entry name" value="DYNEIN INTERMEDIATE CHAIN"/>
    <property type="match status" value="1"/>
</dbReference>
<dbReference type="SUPFAM" id="SSF50978">
    <property type="entry name" value="WD40 repeat-like"/>
    <property type="match status" value="1"/>
</dbReference>
<feature type="compositionally biased region" description="Polar residues" evidence="13">
    <location>
        <begin position="306"/>
        <end position="318"/>
    </location>
</feature>
<evidence type="ECO:0000313" key="15">
    <source>
        <dbReference type="Proteomes" id="UP000547499"/>
    </source>
</evidence>
<dbReference type="EMBL" id="VYXG01000625">
    <property type="protein sequence ID" value="NWT78228.1"/>
    <property type="molecule type" value="Genomic_DNA"/>
</dbReference>
<dbReference type="InterPro" id="IPR050687">
    <property type="entry name" value="Dynein_IC"/>
</dbReference>